<dbReference type="RefSeq" id="WP_184309937.1">
    <property type="nucleotide sequence ID" value="NZ_JACHEN010000008.1"/>
</dbReference>
<comment type="caution">
    <text evidence="2">The sequence shown here is derived from an EMBL/GenBank/DDBJ whole genome shotgun (WGS) entry which is preliminary data.</text>
</comment>
<dbReference type="InterPro" id="IPR011009">
    <property type="entry name" value="Kinase-like_dom_sf"/>
</dbReference>
<reference evidence="2 3" key="1">
    <citation type="submission" date="2020-08" db="EMBL/GenBank/DDBJ databases">
        <title>Genomic Encyclopedia of Type Strains, Phase IV (KMG-IV): sequencing the most valuable type-strain genomes for metagenomic binning, comparative biology and taxonomic classification.</title>
        <authorList>
            <person name="Goeker M."/>
        </authorList>
    </citation>
    <scope>NUCLEOTIDE SEQUENCE [LARGE SCALE GENOMIC DNA]</scope>
    <source>
        <strain evidence="2 3">DSM 103526</strain>
    </source>
</reference>
<protein>
    <submittedName>
        <fullName evidence="2">CotS family spore coat protein</fullName>
    </submittedName>
</protein>
<accession>A0A841KTR0</accession>
<keyword evidence="3" id="KW-1185">Reference proteome</keyword>
<dbReference type="Gene3D" id="3.30.200.20">
    <property type="entry name" value="Phosphorylase Kinase, domain 1"/>
    <property type="match status" value="1"/>
</dbReference>
<dbReference type="AlphaFoldDB" id="A0A841KTR0"/>
<evidence type="ECO:0000259" key="1">
    <source>
        <dbReference type="Pfam" id="PF01636"/>
    </source>
</evidence>
<organism evidence="2 3">
    <name type="scientific">Anaerosolibacter carboniphilus</name>
    <dbReference type="NCBI Taxonomy" id="1417629"/>
    <lineage>
        <taxon>Bacteria</taxon>
        <taxon>Bacillati</taxon>
        <taxon>Bacillota</taxon>
        <taxon>Clostridia</taxon>
        <taxon>Peptostreptococcales</taxon>
        <taxon>Thermotaleaceae</taxon>
        <taxon>Anaerosolibacter</taxon>
    </lineage>
</organism>
<gene>
    <name evidence="2" type="ORF">HNQ80_001637</name>
</gene>
<dbReference type="InterPro" id="IPR002575">
    <property type="entry name" value="Aminoglycoside_PTrfase"/>
</dbReference>
<dbReference type="Gene3D" id="3.90.1200.10">
    <property type="match status" value="1"/>
</dbReference>
<dbReference type="Proteomes" id="UP000579281">
    <property type="component" value="Unassembled WGS sequence"/>
</dbReference>
<dbReference type="SUPFAM" id="SSF56112">
    <property type="entry name" value="Protein kinase-like (PK-like)"/>
    <property type="match status" value="1"/>
</dbReference>
<dbReference type="EMBL" id="JACHEN010000008">
    <property type="protein sequence ID" value="MBB6215548.1"/>
    <property type="molecule type" value="Genomic_DNA"/>
</dbReference>
<dbReference type="InterPro" id="IPR047175">
    <property type="entry name" value="CotS-like"/>
</dbReference>
<dbReference type="GO" id="GO:0042601">
    <property type="term" value="C:endospore-forming forespore"/>
    <property type="evidence" value="ECO:0007669"/>
    <property type="project" value="TreeGrafter"/>
</dbReference>
<dbReference type="InterPro" id="IPR014255">
    <property type="entry name" value="Spore_coat_CotS"/>
</dbReference>
<dbReference type="NCBIfam" id="TIGR02906">
    <property type="entry name" value="spore_CotS"/>
    <property type="match status" value="1"/>
</dbReference>
<evidence type="ECO:0000313" key="2">
    <source>
        <dbReference type="EMBL" id="MBB6215548.1"/>
    </source>
</evidence>
<feature type="domain" description="Aminoglycoside phosphotransferase" evidence="1">
    <location>
        <begin position="25"/>
        <end position="247"/>
    </location>
</feature>
<proteinExistence type="predicted"/>
<evidence type="ECO:0000313" key="3">
    <source>
        <dbReference type="Proteomes" id="UP000579281"/>
    </source>
</evidence>
<dbReference type="PANTHER" id="PTHR39179">
    <property type="entry name" value="SPORE COAT PROTEIN I"/>
    <property type="match status" value="1"/>
</dbReference>
<dbReference type="PANTHER" id="PTHR39179:SF1">
    <property type="entry name" value="SPORE COAT PROTEIN I"/>
    <property type="match status" value="1"/>
</dbReference>
<keyword evidence="2" id="KW-0167">Capsid protein</keyword>
<keyword evidence="2" id="KW-0946">Virion</keyword>
<sequence length="331" mass="39931">MDAKLKEIVRRFSLRVNSIIPLRAVYLVDTNEGRFCLKKINYKEDKLLFLYNVKEYLAQNGFEYTDRYRLAHQSPFVKNRNDLYIMTRWIDGRECDFHNPIEVKAAAKNLGRLHIASKGFTAPETGKVKSDLGKWTKTYLQRCEDLIVIKNLVKMKSAKDTVDMLFLRNVDMCYRMGVNAIQMLQSHGYDQQVELEGKERYLCHHDYTYHNIILDPKGEQHLIDFDYCKHELRCYDLAHFIMRNMRRFYWDFDMALELIEAYNQIRSVSDMELKLMVSLFQFPQKLWRVCNRYYYEKYDWSEEVFLKHLTEAIDDLPFQIDFLEKYHKKFL</sequence>
<dbReference type="Pfam" id="PF01636">
    <property type="entry name" value="APH"/>
    <property type="match status" value="1"/>
</dbReference>
<name>A0A841KTR0_9FIRM</name>